<evidence type="ECO:0000256" key="2">
    <source>
        <dbReference type="ARBA" id="ARBA00022729"/>
    </source>
</evidence>
<comment type="caution">
    <text evidence="6">The sequence shown here is derived from an EMBL/GenBank/DDBJ whole genome shotgun (WGS) entry which is preliminary data.</text>
</comment>
<dbReference type="InterPro" id="IPR052210">
    <property type="entry name" value="LysM1-like"/>
</dbReference>
<reference evidence="6" key="1">
    <citation type="journal article" date="2023" name="Mol. Phylogenet. Evol.">
        <title>Genome-scale phylogeny and comparative genomics of the fungal order Sordariales.</title>
        <authorList>
            <person name="Hensen N."/>
            <person name="Bonometti L."/>
            <person name="Westerberg I."/>
            <person name="Brannstrom I.O."/>
            <person name="Guillou S."/>
            <person name="Cros-Aarteil S."/>
            <person name="Calhoun S."/>
            <person name="Haridas S."/>
            <person name="Kuo A."/>
            <person name="Mondo S."/>
            <person name="Pangilinan J."/>
            <person name="Riley R."/>
            <person name="LaButti K."/>
            <person name="Andreopoulos B."/>
            <person name="Lipzen A."/>
            <person name="Chen C."/>
            <person name="Yan M."/>
            <person name="Daum C."/>
            <person name="Ng V."/>
            <person name="Clum A."/>
            <person name="Steindorff A."/>
            <person name="Ohm R.A."/>
            <person name="Martin F."/>
            <person name="Silar P."/>
            <person name="Natvig D.O."/>
            <person name="Lalanne C."/>
            <person name="Gautier V."/>
            <person name="Ament-Velasquez S.L."/>
            <person name="Kruys A."/>
            <person name="Hutchinson M.I."/>
            <person name="Powell A.J."/>
            <person name="Barry K."/>
            <person name="Miller A.N."/>
            <person name="Grigoriev I.V."/>
            <person name="Debuchy R."/>
            <person name="Gladieux P."/>
            <person name="Hiltunen Thoren M."/>
            <person name="Johannesson H."/>
        </authorList>
    </citation>
    <scope>NUCLEOTIDE SEQUENCE</scope>
    <source>
        <strain evidence="6">CBS 359.72</strain>
    </source>
</reference>
<reference evidence="6" key="2">
    <citation type="submission" date="2023-05" db="EMBL/GenBank/DDBJ databases">
        <authorList>
            <consortium name="Lawrence Berkeley National Laboratory"/>
            <person name="Steindorff A."/>
            <person name="Hensen N."/>
            <person name="Bonometti L."/>
            <person name="Westerberg I."/>
            <person name="Brannstrom I.O."/>
            <person name="Guillou S."/>
            <person name="Cros-Aarteil S."/>
            <person name="Calhoun S."/>
            <person name="Haridas S."/>
            <person name="Kuo A."/>
            <person name="Mondo S."/>
            <person name="Pangilinan J."/>
            <person name="Riley R."/>
            <person name="Labutti K."/>
            <person name="Andreopoulos B."/>
            <person name="Lipzen A."/>
            <person name="Chen C."/>
            <person name="Yanf M."/>
            <person name="Daum C."/>
            <person name="Ng V."/>
            <person name="Clum A."/>
            <person name="Ohm R."/>
            <person name="Martin F."/>
            <person name="Silar P."/>
            <person name="Natvig D."/>
            <person name="Lalanne C."/>
            <person name="Gautier V."/>
            <person name="Ament-Velasquez S.L."/>
            <person name="Kruys A."/>
            <person name="Hutchinson M.I."/>
            <person name="Powell A.J."/>
            <person name="Barry K."/>
            <person name="Miller A.N."/>
            <person name="Grigoriev I.V."/>
            <person name="Debuchy R."/>
            <person name="Gladieux P."/>
            <person name="Thoren M.H."/>
            <person name="Johannesson H."/>
        </authorList>
    </citation>
    <scope>NUCLEOTIDE SEQUENCE</scope>
    <source>
        <strain evidence="6">CBS 359.72</strain>
    </source>
</reference>
<keyword evidence="1" id="KW-0147">Chitin-binding</keyword>
<dbReference type="InterPro" id="IPR018392">
    <property type="entry name" value="LysM"/>
</dbReference>
<dbReference type="PANTHER" id="PTHR34997">
    <property type="entry name" value="AM15"/>
    <property type="match status" value="1"/>
</dbReference>
<accession>A0AAN7HMA8</accession>
<dbReference type="CDD" id="cd00118">
    <property type="entry name" value="LysM"/>
    <property type="match status" value="1"/>
</dbReference>
<dbReference type="Pfam" id="PF01476">
    <property type="entry name" value="LysM"/>
    <property type="match status" value="1"/>
</dbReference>
<evidence type="ECO:0000259" key="5">
    <source>
        <dbReference type="PROSITE" id="PS51782"/>
    </source>
</evidence>
<name>A0AAN7HMA8_9PEZI</name>
<gene>
    <name evidence="6" type="ORF">C7999DRAFT_42180</name>
</gene>
<sequence length="194" mass="20043">MVGNYLRHHCNSLLISAAQLLKWNPAAKADCSGLWASTYACVGIIGGTPPATTTKAGNGITTPTPVHPGMVNNCNKFAYVNPGDTCDELAALYHVSTANLVSWNAGIGGKDCRVLQANTFICISIVGSKPTSTGNGIPTPTPTQSGMVSNCSKFVYVNPGDTCVGGKDCRGLQAYTCACIGVKGLKEGPDESLS</sequence>
<evidence type="ECO:0000256" key="1">
    <source>
        <dbReference type="ARBA" id="ARBA00022669"/>
    </source>
</evidence>
<dbReference type="SMART" id="SM00257">
    <property type="entry name" value="LysM"/>
    <property type="match status" value="1"/>
</dbReference>
<feature type="domain" description="LysM" evidence="5">
    <location>
        <begin position="76"/>
        <end position="123"/>
    </location>
</feature>
<dbReference type="EMBL" id="MU857675">
    <property type="protein sequence ID" value="KAK4246408.1"/>
    <property type="molecule type" value="Genomic_DNA"/>
</dbReference>
<keyword evidence="7" id="KW-1185">Reference proteome</keyword>
<evidence type="ECO:0000313" key="6">
    <source>
        <dbReference type="EMBL" id="KAK4246408.1"/>
    </source>
</evidence>
<keyword evidence="3" id="KW-0843">Virulence</keyword>
<dbReference type="PANTHER" id="PTHR34997:SF2">
    <property type="entry name" value="LYSM DOMAIN-CONTAINING PROTEIN-RELATED"/>
    <property type="match status" value="1"/>
</dbReference>
<evidence type="ECO:0000313" key="7">
    <source>
        <dbReference type="Proteomes" id="UP001303647"/>
    </source>
</evidence>
<evidence type="ECO:0000256" key="3">
    <source>
        <dbReference type="ARBA" id="ARBA00023026"/>
    </source>
</evidence>
<dbReference type="Proteomes" id="UP001303647">
    <property type="component" value="Unassembled WGS sequence"/>
</dbReference>
<dbReference type="InterPro" id="IPR036779">
    <property type="entry name" value="LysM_dom_sf"/>
</dbReference>
<dbReference type="SUPFAM" id="SSF54106">
    <property type="entry name" value="LysM domain"/>
    <property type="match status" value="1"/>
</dbReference>
<evidence type="ECO:0000256" key="4">
    <source>
        <dbReference type="ARBA" id="ARBA00044955"/>
    </source>
</evidence>
<dbReference type="PROSITE" id="PS51782">
    <property type="entry name" value="LYSM"/>
    <property type="match status" value="1"/>
</dbReference>
<dbReference type="GO" id="GO:0008061">
    <property type="term" value="F:chitin binding"/>
    <property type="evidence" value="ECO:0007669"/>
    <property type="project" value="UniProtKB-KW"/>
</dbReference>
<organism evidence="6 7">
    <name type="scientific">Corynascus novoguineensis</name>
    <dbReference type="NCBI Taxonomy" id="1126955"/>
    <lineage>
        <taxon>Eukaryota</taxon>
        <taxon>Fungi</taxon>
        <taxon>Dikarya</taxon>
        <taxon>Ascomycota</taxon>
        <taxon>Pezizomycotina</taxon>
        <taxon>Sordariomycetes</taxon>
        <taxon>Sordariomycetidae</taxon>
        <taxon>Sordariales</taxon>
        <taxon>Chaetomiaceae</taxon>
        <taxon>Corynascus</taxon>
    </lineage>
</organism>
<proteinExistence type="inferred from homology"/>
<dbReference type="AlphaFoldDB" id="A0AAN7HMA8"/>
<dbReference type="Gene3D" id="3.10.350.10">
    <property type="entry name" value="LysM domain"/>
    <property type="match status" value="2"/>
</dbReference>
<keyword evidence="2" id="KW-0732">Signal</keyword>
<protein>
    <submittedName>
        <fullName evidence="6">Carbohydrate-binding module family 50 protein</fullName>
    </submittedName>
</protein>
<comment type="similarity">
    <text evidence="4">Belongs to the secreted LysM effector family.</text>
</comment>